<dbReference type="InterPro" id="IPR039261">
    <property type="entry name" value="FNR_nucleotide-bd"/>
</dbReference>
<keyword evidence="5" id="KW-0274">FAD</keyword>
<dbReference type="SUPFAM" id="SSF52343">
    <property type="entry name" value="Ferredoxin reductase-like, C-terminal NADP-linked domain"/>
    <property type="match status" value="1"/>
</dbReference>
<evidence type="ECO:0000256" key="4">
    <source>
        <dbReference type="ARBA" id="ARBA00022723"/>
    </source>
</evidence>
<dbReference type="Gene3D" id="3.40.50.80">
    <property type="entry name" value="Nucleotide-binding domain of ferredoxin-NADP reductase (FNR) module"/>
    <property type="match status" value="1"/>
</dbReference>
<dbReference type="GO" id="GO:0050660">
    <property type="term" value="F:flavin adenine dinucleotide binding"/>
    <property type="evidence" value="ECO:0007669"/>
    <property type="project" value="TreeGrafter"/>
</dbReference>
<keyword evidence="8" id="KW-0411">Iron-sulfur</keyword>
<dbReference type="PROSITE" id="PS51384">
    <property type="entry name" value="FAD_FR"/>
    <property type="match status" value="1"/>
</dbReference>
<keyword evidence="6 10" id="KW-0560">Oxidoreductase</keyword>
<reference evidence="10" key="1">
    <citation type="submission" date="2017-02" db="EMBL/GenBank/DDBJ databases">
        <authorList>
            <person name="Regsiter A."/>
            <person name="William W."/>
        </authorList>
    </citation>
    <scope>NUCLEOTIDE SEQUENCE</scope>
    <source>
        <strain evidence="10">Bib</strain>
    </source>
</reference>
<dbReference type="GO" id="GO:0046872">
    <property type="term" value="F:metal ion binding"/>
    <property type="evidence" value="ECO:0007669"/>
    <property type="project" value="UniProtKB-KW"/>
</dbReference>
<evidence type="ECO:0000256" key="8">
    <source>
        <dbReference type="ARBA" id="ARBA00023014"/>
    </source>
</evidence>
<dbReference type="PANTHER" id="PTHR47354">
    <property type="entry name" value="NADH OXIDOREDUCTASE HCR"/>
    <property type="match status" value="1"/>
</dbReference>
<accession>A0A3P3XGQ4</accession>
<evidence type="ECO:0000259" key="9">
    <source>
        <dbReference type="PROSITE" id="PS51384"/>
    </source>
</evidence>
<evidence type="ECO:0000256" key="5">
    <source>
        <dbReference type="ARBA" id="ARBA00022827"/>
    </source>
</evidence>
<keyword evidence="4" id="KW-0479">Metal-binding</keyword>
<dbReference type="EC" id="1.14.12.17" evidence="10"/>
<evidence type="ECO:0000256" key="6">
    <source>
        <dbReference type="ARBA" id="ARBA00023002"/>
    </source>
</evidence>
<evidence type="ECO:0000256" key="7">
    <source>
        <dbReference type="ARBA" id="ARBA00023004"/>
    </source>
</evidence>
<dbReference type="GO" id="GO:0051537">
    <property type="term" value="F:2 iron, 2 sulfur cluster binding"/>
    <property type="evidence" value="ECO:0007669"/>
    <property type="project" value="UniProtKB-KW"/>
</dbReference>
<dbReference type="SUPFAM" id="SSF63380">
    <property type="entry name" value="Riboflavin synthase domain-like"/>
    <property type="match status" value="1"/>
</dbReference>
<organism evidence="10">
    <name type="scientific">uncultured spirochete</name>
    <dbReference type="NCBI Taxonomy" id="156406"/>
    <lineage>
        <taxon>Bacteria</taxon>
        <taxon>Pseudomonadati</taxon>
        <taxon>Spirochaetota</taxon>
        <taxon>Spirochaetia</taxon>
        <taxon>Spirochaetales</taxon>
        <taxon>environmental samples</taxon>
    </lineage>
</organism>
<gene>
    <name evidence="10" type="ORF">SPIROBIBN47_180009</name>
</gene>
<sequence>MSNPVKLKAEVLFIKSFGPDTYSVKFKPASNPPRFKAGQFLHLAIDDYDPAGGFWPESRVFSIASAPGMPELEIVYSVKGRYTRRMADHLSPGREVWLKLPYGNFNIDTSIAPGQDVVMIAGGTGISPFLPYFHGLLANNQKGRTVRLYYGIRENSMLLAAELIEHCARAGLIEASLFVENEKPNLHLPSFIRQESGRLDIRQIHAESSNLNNSAFFISGPPAMITAFKDALSQAGISPENIKIDEWE</sequence>
<dbReference type="CDD" id="cd00322">
    <property type="entry name" value="FNR_like"/>
    <property type="match status" value="1"/>
</dbReference>
<dbReference type="Pfam" id="PF00175">
    <property type="entry name" value="NAD_binding_1"/>
    <property type="match status" value="1"/>
</dbReference>
<name>A0A3P3XGQ4_9SPIR</name>
<evidence type="ECO:0000256" key="3">
    <source>
        <dbReference type="ARBA" id="ARBA00022714"/>
    </source>
</evidence>
<evidence type="ECO:0000313" key="10">
    <source>
        <dbReference type="EMBL" id="SLM11133.1"/>
    </source>
</evidence>
<comment type="cofactor">
    <cofactor evidence="1">
        <name>FAD</name>
        <dbReference type="ChEBI" id="CHEBI:57692"/>
    </cofactor>
</comment>
<feature type="domain" description="FAD-binding FR-type" evidence="9">
    <location>
        <begin position="4"/>
        <end position="108"/>
    </location>
</feature>
<dbReference type="InterPro" id="IPR050415">
    <property type="entry name" value="MRET"/>
</dbReference>
<evidence type="ECO:0000256" key="2">
    <source>
        <dbReference type="ARBA" id="ARBA00022630"/>
    </source>
</evidence>
<dbReference type="InterPro" id="IPR017938">
    <property type="entry name" value="Riboflavin_synthase-like_b-brl"/>
</dbReference>
<dbReference type="EMBL" id="FWDM01000010">
    <property type="protein sequence ID" value="SLM11133.1"/>
    <property type="molecule type" value="Genomic_DNA"/>
</dbReference>
<dbReference type="AlphaFoldDB" id="A0A3P3XGQ4"/>
<dbReference type="Gene3D" id="2.40.30.10">
    <property type="entry name" value="Translation factors"/>
    <property type="match status" value="1"/>
</dbReference>
<keyword evidence="2" id="KW-0285">Flavoprotein</keyword>
<dbReference type="PRINTS" id="PR00371">
    <property type="entry name" value="FPNCR"/>
</dbReference>
<dbReference type="InterPro" id="IPR001433">
    <property type="entry name" value="OxRdtase_FAD/NAD-bd"/>
</dbReference>
<dbReference type="InterPro" id="IPR001709">
    <property type="entry name" value="Flavoprot_Pyr_Nucl_cyt_Rdtase"/>
</dbReference>
<dbReference type="PANTHER" id="PTHR47354:SF8">
    <property type="entry name" value="1,2-PHENYLACETYL-COA EPOXIDASE, SUBUNIT E"/>
    <property type="match status" value="1"/>
</dbReference>
<keyword evidence="7" id="KW-0408">Iron</keyword>
<keyword evidence="10" id="KW-0223">Dioxygenase</keyword>
<keyword evidence="3" id="KW-0001">2Fe-2S</keyword>
<proteinExistence type="predicted"/>
<dbReference type="InterPro" id="IPR017927">
    <property type="entry name" value="FAD-bd_FR_type"/>
</dbReference>
<dbReference type="PRINTS" id="PR00410">
    <property type="entry name" value="PHEHYDRXLASE"/>
</dbReference>
<dbReference type="GO" id="GO:0008941">
    <property type="term" value="F:nitric oxide dioxygenase NAD(P)H activity"/>
    <property type="evidence" value="ECO:0007669"/>
    <property type="project" value="UniProtKB-EC"/>
</dbReference>
<evidence type="ECO:0000256" key="1">
    <source>
        <dbReference type="ARBA" id="ARBA00001974"/>
    </source>
</evidence>
<protein>
    <submittedName>
        <fullName evidence="10">Putative Nitric oxide dioxygenase</fullName>
        <ecNumber evidence="10">1.14.12.17</ecNumber>
    </submittedName>
</protein>